<comment type="caution">
    <text evidence="4">The sequence shown here is derived from an EMBL/GenBank/DDBJ whole genome shotgun (WGS) entry which is preliminary data.</text>
</comment>
<dbReference type="InterPro" id="IPR039752">
    <property type="entry name" value="F-box_only"/>
</dbReference>
<dbReference type="PROSITE" id="PS51114">
    <property type="entry name" value="FBA"/>
    <property type="match status" value="1"/>
</dbReference>
<feature type="domain" description="FBA" evidence="3">
    <location>
        <begin position="66"/>
        <end position="248"/>
    </location>
</feature>
<evidence type="ECO:0000259" key="2">
    <source>
        <dbReference type="PROSITE" id="PS50181"/>
    </source>
</evidence>
<dbReference type="PANTHER" id="PTHR12125:SF11">
    <property type="entry name" value="F-BOX ONLY PROTEIN 2"/>
    <property type="match status" value="1"/>
</dbReference>
<dbReference type="PROSITE" id="PS50181">
    <property type="entry name" value="FBOX"/>
    <property type="match status" value="1"/>
</dbReference>
<name>A0AAV7R1E6_PLEWA</name>
<dbReference type="AlphaFoldDB" id="A0AAV7R1E6"/>
<dbReference type="PANTHER" id="PTHR12125">
    <property type="entry name" value="F-BOX ONLY PROTEIN 6-LIKE PROTEIN"/>
    <property type="match status" value="1"/>
</dbReference>
<accession>A0AAV7R1E6</accession>
<sequence length="248" mass="28170">MESFPDPLLTRTLALVPAEDLVAVCRLVCHQWKDVVDGDVLWEMKCQQEGFSASDSETEPGNWQTCYFLNKRKRNLIKNPCGEEDFDFWTKEEDGGDSWNIETLPGDNGVEFPSDGVQKYFVTSFENCSKSQTIDLLAEGFWEELMDNTQPKIVVEDWYAARTDAGCLYELCVQLLGENQDVLAEFKPDGPITIEQFSDGSWNKISHTFSGYGPGVRFVRFQHGGQDSLYWKGWFGVRVTNSSVTIEP</sequence>
<keyword evidence="1" id="KW-0833">Ubl conjugation pathway</keyword>
<dbReference type="GO" id="GO:0061630">
    <property type="term" value="F:ubiquitin protein ligase activity"/>
    <property type="evidence" value="ECO:0007669"/>
    <property type="project" value="TreeGrafter"/>
</dbReference>
<dbReference type="GO" id="GO:0031146">
    <property type="term" value="P:SCF-dependent proteasomal ubiquitin-dependent protein catabolic process"/>
    <property type="evidence" value="ECO:0007669"/>
    <property type="project" value="TreeGrafter"/>
</dbReference>
<evidence type="ECO:0000313" key="4">
    <source>
        <dbReference type="EMBL" id="KAJ1145285.1"/>
    </source>
</evidence>
<feature type="domain" description="F-box" evidence="2">
    <location>
        <begin position="1"/>
        <end position="45"/>
    </location>
</feature>
<dbReference type="SUPFAM" id="SSF81383">
    <property type="entry name" value="F-box domain"/>
    <property type="match status" value="1"/>
</dbReference>
<evidence type="ECO:0000256" key="1">
    <source>
        <dbReference type="ARBA" id="ARBA00022786"/>
    </source>
</evidence>
<dbReference type="SMART" id="SM01198">
    <property type="entry name" value="FBA"/>
    <property type="match status" value="1"/>
</dbReference>
<dbReference type="GO" id="GO:0005737">
    <property type="term" value="C:cytoplasm"/>
    <property type="evidence" value="ECO:0007669"/>
    <property type="project" value="TreeGrafter"/>
</dbReference>
<evidence type="ECO:0000259" key="3">
    <source>
        <dbReference type="PROSITE" id="PS51114"/>
    </source>
</evidence>
<dbReference type="GO" id="GO:0006516">
    <property type="term" value="P:glycoprotein catabolic process"/>
    <property type="evidence" value="ECO:0007669"/>
    <property type="project" value="TreeGrafter"/>
</dbReference>
<protein>
    <recommendedName>
        <fullName evidence="6">F-box only protein 2</fullName>
    </recommendedName>
</protein>
<dbReference type="InterPro" id="IPR036047">
    <property type="entry name" value="F-box-like_dom_sf"/>
</dbReference>
<organism evidence="4 5">
    <name type="scientific">Pleurodeles waltl</name>
    <name type="common">Iberian ribbed newt</name>
    <dbReference type="NCBI Taxonomy" id="8319"/>
    <lineage>
        <taxon>Eukaryota</taxon>
        <taxon>Metazoa</taxon>
        <taxon>Chordata</taxon>
        <taxon>Craniata</taxon>
        <taxon>Vertebrata</taxon>
        <taxon>Euteleostomi</taxon>
        <taxon>Amphibia</taxon>
        <taxon>Batrachia</taxon>
        <taxon>Caudata</taxon>
        <taxon>Salamandroidea</taxon>
        <taxon>Salamandridae</taxon>
        <taxon>Pleurodelinae</taxon>
        <taxon>Pleurodeles</taxon>
    </lineage>
</organism>
<proteinExistence type="predicted"/>
<dbReference type="InterPro" id="IPR001810">
    <property type="entry name" value="F-box_dom"/>
</dbReference>
<dbReference type="InterPro" id="IPR008979">
    <property type="entry name" value="Galactose-bd-like_sf"/>
</dbReference>
<dbReference type="FunFam" id="2.60.120.260:FF:000012">
    <property type="entry name" value="F-box only protein 2"/>
    <property type="match status" value="1"/>
</dbReference>
<dbReference type="GO" id="GO:0036503">
    <property type="term" value="P:ERAD pathway"/>
    <property type="evidence" value="ECO:0007669"/>
    <property type="project" value="TreeGrafter"/>
</dbReference>
<dbReference type="Pfam" id="PF12937">
    <property type="entry name" value="F-box-like"/>
    <property type="match status" value="1"/>
</dbReference>
<dbReference type="Proteomes" id="UP001066276">
    <property type="component" value="Chromosome 6"/>
</dbReference>
<dbReference type="Gene3D" id="1.20.1280.50">
    <property type="match status" value="1"/>
</dbReference>
<reference evidence="4" key="1">
    <citation type="journal article" date="2022" name="bioRxiv">
        <title>Sequencing and chromosome-scale assembly of the giantPleurodeles waltlgenome.</title>
        <authorList>
            <person name="Brown T."/>
            <person name="Elewa A."/>
            <person name="Iarovenko S."/>
            <person name="Subramanian E."/>
            <person name="Araus A.J."/>
            <person name="Petzold A."/>
            <person name="Susuki M."/>
            <person name="Suzuki K.-i.T."/>
            <person name="Hayashi T."/>
            <person name="Toyoda A."/>
            <person name="Oliveira C."/>
            <person name="Osipova E."/>
            <person name="Leigh N.D."/>
            <person name="Simon A."/>
            <person name="Yun M.H."/>
        </authorList>
    </citation>
    <scope>NUCLEOTIDE SEQUENCE</scope>
    <source>
        <strain evidence="4">20211129_DDA</strain>
        <tissue evidence="4">Liver</tissue>
    </source>
</reference>
<evidence type="ECO:0008006" key="6">
    <source>
        <dbReference type="Google" id="ProtNLM"/>
    </source>
</evidence>
<dbReference type="EMBL" id="JANPWB010000010">
    <property type="protein sequence ID" value="KAJ1145285.1"/>
    <property type="molecule type" value="Genomic_DNA"/>
</dbReference>
<keyword evidence="5" id="KW-1185">Reference proteome</keyword>
<dbReference type="SUPFAM" id="SSF49785">
    <property type="entry name" value="Galactose-binding domain-like"/>
    <property type="match status" value="1"/>
</dbReference>
<evidence type="ECO:0000313" key="5">
    <source>
        <dbReference type="Proteomes" id="UP001066276"/>
    </source>
</evidence>
<dbReference type="Pfam" id="PF04300">
    <property type="entry name" value="FBA"/>
    <property type="match status" value="1"/>
</dbReference>
<dbReference type="FunFam" id="1.20.1280.50:FF:000002">
    <property type="entry name" value="F-box only protein 44"/>
    <property type="match status" value="1"/>
</dbReference>
<dbReference type="Gene3D" id="2.60.120.260">
    <property type="entry name" value="Galactose-binding domain-like"/>
    <property type="match status" value="1"/>
</dbReference>
<dbReference type="InterPro" id="IPR007397">
    <property type="entry name" value="F-box-assoc_dom"/>
</dbReference>
<gene>
    <name evidence="4" type="ORF">NDU88_011576</name>
</gene>
<dbReference type="GO" id="GO:0019005">
    <property type="term" value="C:SCF ubiquitin ligase complex"/>
    <property type="evidence" value="ECO:0007669"/>
    <property type="project" value="TreeGrafter"/>
</dbReference>